<reference evidence="1 2" key="1">
    <citation type="submission" date="2024-09" db="EMBL/GenBank/DDBJ databases">
        <authorList>
            <person name="D'Angelo T."/>
        </authorList>
    </citation>
    <scope>NUCLEOTIDE SEQUENCE [LARGE SCALE GENOMIC DNA]</scope>
    <source>
        <strain evidence="1">SAG AM-320-E07</strain>
    </source>
</reference>
<evidence type="ECO:0008006" key="3">
    <source>
        <dbReference type="Google" id="ProtNLM"/>
    </source>
</evidence>
<dbReference type="Proteomes" id="UP001593833">
    <property type="component" value="Unassembled WGS sequence"/>
</dbReference>
<accession>A0ABV6YIE1</accession>
<comment type="caution">
    <text evidence="1">The sequence shown here is derived from an EMBL/GenBank/DDBJ whole genome shotgun (WGS) entry which is preliminary data.</text>
</comment>
<name>A0ABV6YIE1_UNCEI</name>
<proteinExistence type="predicted"/>
<protein>
    <recommendedName>
        <fullName evidence="3">CopZ zinc binding domain-containing protein</fullName>
    </recommendedName>
</protein>
<organism evidence="1 2">
    <name type="scientific">Eiseniibacteriota bacterium</name>
    <dbReference type="NCBI Taxonomy" id="2212470"/>
    <lineage>
        <taxon>Bacteria</taxon>
        <taxon>Candidatus Eiseniibacteriota</taxon>
    </lineage>
</organism>
<sequence length="63" mass="6908">MCKQTENCCCCGCLSFKVNQTDKGLVIRIHGGDKNQIASLRKMADCCHEPKDKDAGRAGDCCR</sequence>
<keyword evidence="2" id="KW-1185">Reference proteome</keyword>
<evidence type="ECO:0000313" key="2">
    <source>
        <dbReference type="Proteomes" id="UP001593833"/>
    </source>
</evidence>
<dbReference type="EMBL" id="JBHPKH010000004">
    <property type="protein sequence ID" value="MFC1572111.1"/>
    <property type="molecule type" value="Genomic_DNA"/>
</dbReference>
<gene>
    <name evidence="1" type="ORF">ACFL6M_00785</name>
</gene>
<evidence type="ECO:0000313" key="1">
    <source>
        <dbReference type="EMBL" id="MFC1572111.1"/>
    </source>
</evidence>